<reference evidence="2" key="1">
    <citation type="submission" date="2010-02" db="EMBL/GenBank/DDBJ databases">
        <title>Complete sequence of Ferroglobus placidus DSM 10642.</title>
        <authorList>
            <consortium name="US DOE Joint Genome Institute"/>
            <person name="Lucas S."/>
            <person name="Copeland A."/>
            <person name="Lapidus A."/>
            <person name="Cheng J.-F."/>
            <person name="Bruce D."/>
            <person name="Goodwin L."/>
            <person name="Pitluck S."/>
            <person name="Saunders E."/>
            <person name="Brettin T."/>
            <person name="Detter J.C."/>
            <person name="Han C."/>
            <person name="Tapia R."/>
            <person name="Larimer F."/>
            <person name="Land M."/>
            <person name="Hauser L."/>
            <person name="Kyrpides N."/>
            <person name="Ivanova N."/>
            <person name="Holmes D."/>
            <person name="Lovley D."/>
            <person name="Kyrpides N."/>
            <person name="Anderson I.J."/>
            <person name="Woyke T."/>
        </authorList>
    </citation>
    <scope>NUCLEOTIDE SEQUENCE [LARGE SCALE GENOMIC DNA]</scope>
    <source>
        <strain evidence="2">DSM 10642 / AEDII12DO</strain>
    </source>
</reference>
<organism evidence="1 2">
    <name type="scientific">Ferroglobus placidus (strain DSM 10642 / AEDII12DO)</name>
    <dbReference type="NCBI Taxonomy" id="589924"/>
    <lineage>
        <taxon>Archaea</taxon>
        <taxon>Methanobacteriati</taxon>
        <taxon>Methanobacteriota</taxon>
        <taxon>Archaeoglobi</taxon>
        <taxon>Archaeoglobales</taxon>
        <taxon>Archaeoglobaceae</taxon>
        <taxon>Ferroglobus</taxon>
    </lineage>
</organism>
<evidence type="ECO:0000313" key="1">
    <source>
        <dbReference type="EMBL" id="ADC64679.1"/>
    </source>
</evidence>
<protein>
    <submittedName>
        <fullName evidence="1">Uncharacterized protein</fullName>
    </submittedName>
</protein>
<accession>D3S346</accession>
<dbReference type="STRING" id="589924.Ferp_0505"/>
<proteinExistence type="predicted"/>
<reference evidence="1 2" key="2">
    <citation type="journal article" date="2011" name="Stand. Genomic Sci.">
        <title>Complete genome sequence of Ferroglobus placidus AEDII12DO.</title>
        <authorList>
            <person name="Anderson I."/>
            <person name="Risso C."/>
            <person name="Holmes D."/>
            <person name="Lucas S."/>
            <person name="Copeland A."/>
            <person name="Lapidus A."/>
            <person name="Cheng J.F."/>
            <person name="Bruce D."/>
            <person name="Goodwin L."/>
            <person name="Pitluck S."/>
            <person name="Saunders E."/>
            <person name="Brettin T."/>
            <person name="Detter J.C."/>
            <person name="Han C."/>
            <person name="Tapia R."/>
            <person name="Larimer F."/>
            <person name="Land M."/>
            <person name="Hauser L."/>
            <person name="Woyke T."/>
            <person name="Lovley D."/>
            <person name="Kyrpides N."/>
            <person name="Ivanova N."/>
        </authorList>
    </citation>
    <scope>NUCLEOTIDE SEQUENCE [LARGE SCALE GENOMIC DNA]</scope>
    <source>
        <strain evidence="2">DSM 10642 / AEDII12DO</strain>
    </source>
</reference>
<dbReference type="GeneID" id="41344521"/>
<evidence type="ECO:0000313" key="2">
    <source>
        <dbReference type="Proteomes" id="UP000002613"/>
    </source>
</evidence>
<dbReference type="RefSeq" id="WP_012965025.1">
    <property type="nucleotide sequence ID" value="NC_013849.1"/>
</dbReference>
<keyword evidence="2" id="KW-1185">Reference proteome</keyword>
<dbReference type="EMBL" id="CP001899">
    <property type="protein sequence ID" value="ADC64679.1"/>
    <property type="molecule type" value="Genomic_DNA"/>
</dbReference>
<sequence length="232" mass="26451">MDELFFEVCFGCWGLSPAPRTIICHWDGDHIPADMSIRLYAPFFPPNKYKKYTRNFTKIDFRNTRDNVISTGSLRIYVLPVTDRDVREIAGVEHRFHSSSKSAVPLLLLVSESGNECAVKAYLYIDDLDADDFEVLEKLVDHYQSVYKNFAVIVPVYLGTNAHKSRYPTELRELSIGFVGKMAERGIDVYIIPHAEGVTGPFITSRLPQVDVDKLHVLPRIYQPACREVKGH</sequence>
<dbReference type="PaxDb" id="589924-Ferp_0505"/>
<dbReference type="Proteomes" id="UP000002613">
    <property type="component" value="Chromosome"/>
</dbReference>
<gene>
    <name evidence="1" type="ordered locus">Ferp_0505</name>
</gene>
<name>D3S346_FERPA</name>
<dbReference type="KEGG" id="fpl:Ferp_0505"/>
<dbReference type="HOGENOM" id="CLU_1192592_0_0_2"/>
<dbReference type="AlphaFoldDB" id="D3S346"/>